<dbReference type="Proteomes" id="UP000295443">
    <property type="component" value="Unassembled WGS sequence"/>
</dbReference>
<accession>A0A4V6NAW5</accession>
<protein>
    <submittedName>
        <fullName evidence="1">Uncharacterized protein</fullName>
    </submittedName>
</protein>
<evidence type="ECO:0000313" key="2">
    <source>
        <dbReference type="Proteomes" id="UP000295443"/>
    </source>
</evidence>
<reference evidence="1 2" key="1">
    <citation type="submission" date="2019-03" db="EMBL/GenBank/DDBJ databases">
        <title>Genome sequence of Thiobacillaceae bacterium LSR1, a sulfur-oxidizing bacterium isolated from freshwater sediment.</title>
        <authorList>
            <person name="Li S."/>
        </authorList>
    </citation>
    <scope>NUCLEOTIDE SEQUENCE [LARGE SCALE GENOMIC DNA]</scope>
    <source>
        <strain evidence="1 2">LSR1</strain>
    </source>
</reference>
<proteinExistence type="predicted"/>
<dbReference type="AlphaFoldDB" id="A0A4V6NAW5"/>
<dbReference type="EMBL" id="SJZB01000052">
    <property type="protein sequence ID" value="TCJ11596.1"/>
    <property type="molecule type" value="Genomic_DNA"/>
</dbReference>
<dbReference type="RefSeq" id="WP_131449044.1">
    <property type="nucleotide sequence ID" value="NZ_SJZB01000052.1"/>
</dbReference>
<evidence type="ECO:0000313" key="1">
    <source>
        <dbReference type="EMBL" id="TCJ11596.1"/>
    </source>
</evidence>
<gene>
    <name evidence="1" type="ORF">EZJ19_15080</name>
</gene>
<dbReference type="OrthoDB" id="8910756at2"/>
<organism evidence="1 2">
    <name type="scientific">Parasulfuritortus cantonensis</name>
    <dbReference type="NCBI Taxonomy" id="2528202"/>
    <lineage>
        <taxon>Bacteria</taxon>
        <taxon>Pseudomonadati</taxon>
        <taxon>Pseudomonadota</taxon>
        <taxon>Betaproteobacteria</taxon>
        <taxon>Nitrosomonadales</taxon>
        <taxon>Thiobacillaceae</taxon>
        <taxon>Parasulfuritortus</taxon>
    </lineage>
</organism>
<name>A0A4V6NAW5_9PROT</name>
<keyword evidence="2" id="KW-1185">Reference proteome</keyword>
<comment type="caution">
    <text evidence="1">The sequence shown here is derived from an EMBL/GenBank/DDBJ whole genome shotgun (WGS) entry which is preliminary data.</text>
</comment>
<sequence>MNTPPDNLPDWAAWLAQDADGAWWCYEAEPNQHDTGWYENEVGRLAKAGQGAPNPGWRASLVRLPAAG</sequence>